<evidence type="ECO:0000313" key="2">
    <source>
        <dbReference type="EMBL" id="TKV91614.1"/>
    </source>
</evidence>
<gene>
    <name evidence="2" type="ORF">SEVIR_9G108266v2</name>
</gene>
<sequence>MDASSSFGSINMMSQMGPSLFVPFKPPRPLDTSPSQEETTTPRSSLVNDKCINVDSGDEVVRTEKRILWTQEEDVRLMSSWLLNLTDSSQGADRKNEQYWVDVIDTYN</sequence>
<accession>A0A4U6STS5</accession>
<evidence type="ECO:0000313" key="3">
    <source>
        <dbReference type="Proteomes" id="UP000298652"/>
    </source>
</evidence>
<feature type="region of interest" description="Disordered" evidence="1">
    <location>
        <begin position="18"/>
        <end position="49"/>
    </location>
</feature>
<dbReference type="AlphaFoldDB" id="A0A4U6STS5"/>
<dbReference type="Gramene" id="TKV91614">
    <property type="protein sequence ID" value="TKV91614"/>
    <property type="gene ID" value="SEVIR_9G108266v2"/>
</dbReference>
<evidence type="ECO:0000256" key="1">
    <source>
        <dbReference type="SAM" id="MobiDB-lite"/>
    </source>
</evidence>
<dbReference type="EMBL" id="CM016560">
    <property type="protein sequence ID" value="TKV91614.1"/>
    <property type="molecule type" value="Genomic_DNA"/>
</dbReference>
<dbReference type="Proteomes" id="UP000298652">
    <property type="component" value="Chromosome 9"/>
</dbReference>
<protein>
    <recommendedName>
        <fullName evidence="4">Myb-like domain-containing protein</fullName>
    </recommendedName>
</protein>
<dbReference type="PANTHER" id="PTHR45224:SF3">
    <property type="entry name" value="OS11G0506300 PROTEIN"/>
    <property type="match status" value="1"/>
</dbReference>
<name>A0A4U6STS5_SETVI</name>
<organism evidence="2 3">
    <name type="scientific">Setaria viridis</name>
    <name type="common">Green bristlegrass</name>
    <name type="synonym">Setaria italica subsp. viridis</name>
    <dbReference type="NCBI Taxonomy" id="4556"/>
    <lineage>
        <taxon>Eukaryota</taxon>
        <taxon>Viridiplantae</taxon>
        <taxon>Streptophyta</taxon>
        <taxon>Embryophyta</taxon>
        <taxon>Tracheophyta</taxon>
        <taxon>Spermatophyta</taxon>
        <taxon>Magnoliopsida</taxon>
        <taxon>Liliopsida</taxon>
        <taxon>Poales</taxon>
        <taxon>Poaceae</taxon>
        <taxon>PACMAD clade</taxon>
        <taxon>Panicoideae</taxon>
        <taxon>Panicodae</taxon>
        <taxon>Paniceae</taxon>
        <taxon>Cenchrinae</taxon>
        <taxon>Setaria</taxon>
    </lineage>
</organism>
<reference evidence="2" key="1">
    <citation type="submission" date="2019-03" db="EMBL/GenBank/DDBJ databases">
        <title>WGS assembly of Setaria viridis.</title>
        <authorList>
            <person name="Huang P."/>
            <person name="Jenkins J."/>
            <person name="Grimwood J."/>
            <person name="Barry K."/>
            <person name="Healey A."/>
            <person name="Mamidi S."/>
            <person name="Sreedasyam A."/>
            <person name="Shu S."/>
            <person name="Feldman M."/>
            <person name="Wu J."/>
            <person name="Yu Y."/>
            <person name="Chen C."/>
            <person name="Johnson J."/>
            <person name="Rokhsar D."/>
            <person name="Baxter I."/>
            <person name="Schmutz J."/>
            <person name="Brutnell T."/>
            <person name="Kellogg E."/>
        </authorList>
    </citation>
    <scope>NUCLEOTIDE SEQUENCE [LARGE SCALE GENOMIC DNA]</scope>
</reference>
<evidence type="ECO:0008006" key="4">
    <source>
        <dbReference type="Google" id="ProtNLM"/>
    </source>
</evidence>
<feature type="compositionally biased region" description="Polar residues" evidence="1">
    <location>
        <begin position="32"/>
        <end position="47"/>
    </location>
</feature>
<keyword evidence="3" id="KW-1185">Reference proteome</keyword>
<proteinExistence type="predicted"/>
<dbReference type="PANTHER" id="PTHR45224">
    <property type="entry name" value="OS01G0527900 PROTEIN-RELATED"/>
    <property type="match status" value="1"/>
</dbReference>